<comment type="caution">
    <text evidence="1">The sequence shown here is derived from an EMBL/GenBank/DDBJ whole genome shotgun (WGS) entry which is preliminary data.</text>
</comment>
<reference evidence="2" key="2">
    <citation type="submission" date="2019-10" db="EMBL/GenBank/DDBJ databases">
        <title>A de novo genome assembly of a pear dwarfing rootstock.</title>
        <authorList>
            <person name="Wang F."/>
            <person name="Wang J."/>
            <person name="Li S."/>
            <person name="Zhang Y."/>
            <person name="Fang M."/>
            <person name="Ma L."/>
            <person name="Zhao Y."/>
            <person name="Jiang S."/>
        </authorList>
    </citation>
    <scope>NUCLEOTIDE SEQUENCE [LARGE SCALE GENOMIC DNA]</scope>
</reference>
<name>A0A5N5F4S8_9ROSA</name>
<dbReference type="Proteomes" id="UP000327157">
    <property type="component" value="Chromosome 7"/>
</dbReference>
<gene>
    <name evidence="1" type="ORF">D8674_031712</name>
</gene>
<keyword evidence="2" id="KW-1185">Reference proteome</keyword>
<reference evidence="1 2" key="3">
    <citation type="submission" date="2019-11" db="EMBL/GenBank/DDBJ databases">
        <title>A de novo genome assembly of a pear dwarfing rootstock.</title>
        <authorList>
            <person name="Wang F."/>
            <person name="Wang J."/>
            <person name="Li S."/>
            <person name="Zhang Y."/>
            <person name="Fang M."/>
            <person name="Ma L."/>
            <person name="Zhao Y."/>
            <person name="Jiang S."/>
        </authorList>
    </citation>
    <scope>NUCLEOTIDE SEQUENCE [LARGE SCALE GENOMIC DNA]</scope>
    <source>
        <strain evidence="1">S2</strain>
        <tissue evidence="1">Leaf</tissue>
    </source>
</reference>
<accession>A0A5N5F4S8</accession>
<dbReference type="PANTHER" id="PTHR36741">
    <property type="entry name" value="OS07G0100500 PROTEIN"/>
    <property type="match status" value="1"/>
</dbReference>
<organism evidence="1 2">
    <name type="scientific">Pyrus ussuriensis x Pyrus communis</name>
    <dbReference type="NCBI Taxonomy" id="2448454"/>
    <lineage>
        <taxon>Eukaryota</taxon>
        <taxon>Viridiplantae</taxon>
        <taxon>Streptophyta</taxon>
        <taxon>Embryophyta</taxon>
        <taxon>Tracheophyta</taxon>
        <taxon>Spermatophyta</taxon>
        <taxon>Magnoliopsida</taxon>
        <taxon>eudicotyledons</taxon>
        <taxon>Gunneridae</taxon>
        <taxon>Pentapetalae</taxon>
        <taxon>rosids</taxon>
        <taxon>fabids</taxon>
        <taxon>Rosales</taxon>
        <taxon>Rosaceae</taxon>
        <taxon>Amygdaloideae</taxon>
        <taxon>Maleae</taxon>
        <taxon>Pyrus</taxon>
    </lineage>
</organism>
<proteinExistence type="predicted"/>
<dbReference type="EMBL" id="SMOL01000781">
    <property type="protein sequence ID" value="KAB2596262.1"/>
    <property type="molecule type" value="Genomic_DNA"/>
</dbReference>
<dbReference type="OrthoDB" id="1921521at2759"/>
<sequence>MLSTKPSLNLADSPLPDFPAFLPDPLVRLPRPTSQHIPTFTPLMCDQIVHIPVIDICSSGARETLRRLLISGSTQNSPQLIDVLPAMLSNAHENRNVIVAGSRGLYSGTRDVDVIANRIAAMGLVNFTAWDIEYGKCFR</sequence>
<dbReference type="PANTHER" id="PTHR36741:SF1">
    <property type="entry name" value="OS07G0100500 PROTEIN"/>
    <property type="match status" value="1"/>
</dbReference>
<protein>
    <submittedName>
        <fullName evidence="1">Uncharacterized protein</fullName>
    </submittedName>
</protein>
<evidence type="ECO:0000313" key="1">
    <source>
        <dbReference type="EMBL" id="KAB2596262.1"/>
    </source>
</evidence>
<dbReference type="AlphaFoldDB" id="A0A5N5F4S8"/>
<reference evidence="1 2" key="1">
    <citation type="submission" date="2019-09" db="EMBL/GenBank/DDBJ databases">
        <authorList>
            <person name="Ou C."/>
        </authorList>
    </citation>
    <scope>NUCLEOTIDE SEQUENCE [LARGE SCALE GENOMIC DNA]</scope>
    <source>
        <strain evidence="1">S2</strain>
        <tissue evidence="1">Leaf</tissue>
    </source>
</reference>
<evidence type="ECO:0000313" key="2">
    <source>
        <dbReference type="Proteomes" id="UP000327157"/>
    </source>
</evidence>